<dbReference type="AlphaFoldDB" id="A0AA43UBU7"/>
<sequence length="311" mass="34834">MKKRLLRWTIVLTSILTVSLFAGNQAQAIQVEEAWGAPTFIYGGGLTQDEINQTKSELGIQNQTIEEFPVTGADIEHYLNLSQVSTSAMISSVLVERQGQGVQVDIITPGNISKVTEDQYANAAITAGVENVQIRVASIKPVTGESALTGVYKAFEVNGEDLEQDRMIVAQEELETTSDIEENLDENQSGRFNQIIINIKQTINNYYQENNTTIDSEELRRIIREEIQNADLSQIITEEQISQLVNLFQNYQKTSAIDSDQVQQQLSELGTTISDAYQEARDSGWFERAWQAIVDFFTNIWESFSSSTEGE</sequence>
<reference evidence="2" key="1">
    <citation type="submission" date="2023-07" db="EMBL/GenBank/DDBJ databases">
        <title>Between Cages and Wild: Unraveling the Impact of Captivity on Animal Microbiomes and Antimicrobial Resistance.</title>
        <authorList>
            <person name="Schmartz G.P."/>
            <person name="Rehner J."/>
            <person name="Schuff M.J."/>
            <person name="Becker S.L."/>
            <person name="Kravczyk M."/>
            <person name="Gurevich A."/>
            <person name="Francke R."/>
            <person name="Mueller R."/>
            <person name="Keller V."/>
            <person name="Keller A."/>
        </authorList>
    </citation>
    <scope>NUCLEOTIDE SEQUENCE</scope>
    <source>
        <strain evidence="2">S39M_St_73</strain>
    </source>
</reference>
<feature type="signal peptide" evidence="1">
    <location>
        <begin position="1"/>
        <end position="28"/>
    </location>
</feature>
<evidence type="ECO:0000256" key="1">
    <source>
        <dbReference type="SAM" id="SignalP"/>
    </source>
</evidence>
<accession>A0AA43UBU7</accession>
<gene>
    <name evidence="2" type="ORF">Q4F26_02030</name>
</gene>
<evidence type="ECO:0000313" key="2">
    <source>
        <dbReference type="EMBL" id="MDO5457103.1"/>
    </source>
</evidence>
<keyword evidence="3" id="KW-1185">Reference proteome</keyword>
<dbReference type="Proteomes" id="UP001171751">
    <property type="component" value="Unassembled WGS sequence"/>
</dbReference>
<dbReference type="EMBL" id="JAUNQW010000005">
    <property type="protein sequence ID" value="MDO5457103.1"/>
    <property type="molecule type" value="Genomic_DNA"/>
</dbReference>
<evidence type="ECO:0000313" key="3">
    <source>
        <dbReference type="Proteomes" id="UP001171751"/>
    </source>
</evidence>
<dbReference type="InterPro" id="IPR009343">
    <property type="entry name" value="DUF1002"/>
</dbReference>
<feature type="chain" id="PRO_5041333773" evidence="1">
    <location>
        <begin position="29"/>
        <end position="311"/>
    </location>
</feature>
<dbReference type="Pfam" id="PF06207">
    <property type="entry name" value="DUF1002"/>
    <property type="match status" value="1"/>
</dbReference>
<keyword evidence="1" id="KW-0732">Signal</keyword>
<proteinExistence type="predicted"/>
<protein>
    <submittedName>
        <fullName evidence="2">DUF1002 domain-containing protein</fullName>
    </submittedName>
</protein>
<name>A0AA43UBU7_9LACT</name>
<organism evidence="2 3">
    <name type="scientific">Atopococcus tabaci</name>
    <dbReference type="NCBI Taxonomy" id="269774"/>
    <lineage>
        <taxon>Bacteria</taxon>
        <taxon>Bacillati</taxon>
        <taxon>Bacillota</taxon>
        <taxon>Bacilli</taxon>
        <taxon>Lactobacillales</taxon>
        <taxon>Carnobacteriaceae</taxon>
        <taxon>Atopococcus</taxon>
    </lineage>
</organism>
<comment type="caution">
    <text evidence="2">The sequence shown here is derived from an EMBL/GenBank/DDBJ whole genome shotgun (WGS) entry which is preliminary data.</text>
</comment>